<comment type="function">
    <text evidence="5">NDH-1 shuttles electrons from NADH, via FMN and iron-sulfur (Fe-S) centers, to quinones in the respiratory chain. The immediate electron acceptor for the enzyme in this species is believed to be ubiquinone. Couples the redox reaction to proton translocation (for every two electrons transferred, four hydrogen ions are translocated across the cytoplasmic membrane), and thus conserves the redox energy in a proton gradient.</text>
</comment>
<feature type="transmembrane region" description="Helical" evidence="5">
    <location>
        <begin position="70"/>
        <end position="95"/>
    </location>
</feature>
<dbReference type="GO" id="GO:0012505">
    <property type="term" value="C:endomembrane system"/>
    <property type="evidence" value="ECO:0007669"/>
    <property type="project" value="UniProtKB-SubCell"/>
</dbReference>
<dbReference type="PANTHER" id="PTHR22773">
    <property type="entry name" value="NADH DEHYDROGENASE"/>
    <property type="match status" value="1"/>
</dbReference>
<keyword evidence="4 5" id="KW-0472">Membrane</keyword>
<evidence type="ECO:0000256" key="6">
    <source>
        <dbReference type="RuleBase" id="RU000320"/>
    </source>
</evidence>
<reference evidence="8 9" key="1">
    <citation type="submission" date="2018-04" db="EMBL/GenBank/DDBJ databases">
        <title>Complete genome sequence of Hydrogenophilus thermoluteolus TH-1.</title>
        <authorList>
            <person name="Arai H."/>
        </authorList>
    </citation>
    <scope>NUCLEOTIDE SEQUENCE [LARGE SCALE GENOMIC DNA]</scope>
    <source>
        <strain evidence="8 9">TH-1</strain>
    </source>
</reference>
<keyword evidence="3 5" id="KW-1133">Transmembrane helix</keyword>
<comment type="subunit">
    <text evidence="5">NDH-1 is composed of 14 different subunits. Subunits NuoA, H, J, K, L, M, N constitute the membrane sector of the complex.</text>
</comment>
<feature type="transmembrane region" description="Helical" evidence="5">
    <location>
        <begin position="161"/>
        <end position="186"/>
    </location>
</feature>
<dbReference type="AlphaFoldDB" id="A0A2Z6DYP9"/>
<dbReference type="GO" id="GO:0048038">
    <property type="term" value="F:quinone binding"/>
    <property type="evidence" value="ECO:0007669"/>
    <property type="project" value="UniProtKB-KW"/>
</dbReference>
<dbReference type="EC" id="7.1.1.-" evidence="5"/>
<dbReference type="EMBL" id="AP018558">
    <property type="protein sequence ID" value="BBD77432.1"/>
    <property type="molecule type" value="Genomic_DNA"/>
</dbReference>
<keyword evidence="5" id="KW-1003">Cell membrane</keyword>
<feature type="transmembrane region" description="Helical" evidence="5">
    <location>
        <begin position="130"/>
        <end position="149"/>
    </location>
</feature>
<dbReference type="OrthoDB" id="5288138at2"/>
<feature type="transmembrane region" description="Helical" evidence="5">
    <location>
        <begin position="38"/>
        <end position="58"/>
    </location>
</feature>
<feature type="transmembrane region" description="Helical" evidence="5">
    <location>
        <begin position="414"/>
        <end position="434"/>
    </location>
</feature>
<feature type="transmembrane region" description="Helical" evidence="5">
    <location>
        <begin position="244"/>
        <end position="267"/>
    </location>
</feature>
<keyword evidence="5" id="KW-0520">NAD</keyword>
<dbReference type="GO" id="GO:0008137">
    <property type="term" value="F:NADH dehydrogenase (ubiquinone) activity"/>
    <property type="evidence" value="ECO:0007669"/>
    <property type="project" value="InterPro"/>
</dbReference>
<dbReference type="PRINTS" id="PR01434">
    <property type="entry name" value="NADHDHGNASE5"/>
</dbReference>
<gene>
    <name evidence="5 8" type="primary">nuoN</name>
    <name evidence="8" type="ORF">HPTL_1168</name>
</gene>
<dbReference type="InterPro" id="IPR001750">
    <property type="entry name" value="ND/Mrp_TM"/>
</dbReference>
<keyword evidence="5" id="KW-0813">Transport</keyword>
<organism evidence="8 9">
    <name type="scientific">Hydrogenophilus thermoluteolus</name>
    <name type="common">Pseudomonas hydrogenothermophila</name>
    <dbReference type="NCBI Taxonomy" id="297"/>
    <lineage>
        <taxon>Bacteria</taxon>
        <taxon>Pseudomonadati</taxon>
        <taxon>Pseudomonadota</taxon>
        <taxon>Hydrogenophilia</taxon>
        <taxon>Hydrogenophilales</taxon>
        <taxon>Hydrogenophilaceae</taxon>
        <taxon>Hydrogenophilus</taxon>
    </lineage>
</organism>
<dbReference type="GO" id="GO:0042773">
    <property type="term" value="P:ATP synthesis coupled electron transport"/>
    <property type="evidence" value="ECO:0007669"/>
    <property type="project" value="InterPro"/>
</dbReference>
<keyword evidence="2 5" id="KW-0812">Transmembrane</keyword>
<feature type="transmembrane region" description="Helical" evidence="5">
    <location>
        <begin position="12"/>
        <end position="31"/>
    </location>
</feature>
<evidence type="ECO:0000313" key="8">
    <source>
        <dbReference type="EMBL" id="BBD77432.1"/>
    </source>
</evidence>
<dbReference type="GO" id="GO:0050136">
    <property type="term" value="F:NADH dehydrogenase (quinone) (non-electrogenic) activity"/>
    <property type="evidence" value="ECO:0007669"/>
    <property type="project" value="UniProtKB-UniRule"/>
</dbReference>
<dbReference type="RefSeq" id="WP_119335170.1">
    <property type="nucleotide sequence ID" value="NZ_AP018558.1"/>
</dbReference>
<dbReference type="InterPro" id="IPR010096">
    <property type="entry name" value="NADH-Q_OxRdtase_suN/2"/>
</dbReference>
<feature type="transmembrane region" description="Helical" evidence="5">
    <location>
        <begin position="301"/>
        <end position="322"/>
    </location>
</feature>
<evidence type="ECO:0000256" key="5">
    <source>
        <dbReference type="HAMAP-Rule" id="MF_00445"/>
    </source>
</evidence>
<dbReference type="HAMAP" id="MF_00445">
    <property type="entry name" value="NDH1_NuoN_1"/>
    <property type="match status" value="1"/>
</dbReference>
<evidence type="ECO:0000256" key="2">
    <source>
        <dbReference type="ARBA" id="ARBA00022692"/>
    </source>
</evidence>
<evidence type="ECO:0000256" key="3">
    <source>
        <dbReference type="ARBA" id="ARBA00022989"/>
    </source>
</evidence>
<proteinExistence type="inferred from homology"/>
<keyword evidence="5" id="KW-0874">Quinone</keyword>
<dbReference type="Pfam" id="PF00361">
    <property type="entry name" value="Proton_antipo_M"/>
    <property type="match status" value="1"/>
</dbReference>
<evidence type="ECO:0000256" key="4">
    <source>
        <dbReference type="ARBA" id="ARBA00023136"/>
    </source>
</evidence>
<keyword evidence="9" id="KW-1185">Reference proteome</keyword>
<name>A0A2Z6DYP9_HYDTE</name>
<feature type="transmembrane region" description="Helical" evidence="5">
    <location>
        <begin position="465"/>
        <end position="487"/>
    </location>
</feature>
<evidence type="ECO:0000259" key="7">
    <source>
        <dbReference type="Pfam" id="PF00361"/>
    </source>
</evidence>
<keyword evidence="5" id="KW-1278">Translocase</keyword>
<comment type="similarity">
    <text evidence="5">Belongs to the complex I subunit 2 family.</text>
</comment>
<comment type="subcellular location">
    <subcellularLocation>
        <location evidence="5">Cell membrane</location>
        <topology evidence="5">Multi-pass membrane protein</topology>
    </subcellularLocation>
    <subcellularLocation>
        <location evidence="1">Endomembrane system</location>
        <topology evidence="1">Multi-pass membrane protein</topology>
    </subcellularLocation>
    <subcellularLocation>
        <location evidence="6">Membrane</location>
        <topology evidence="6">Multi-pass membrane protein</topology>
    </subcellularLocation>
</comment>
<feature type="transmembrane region" description="Helical" evidence="5">
    <location>
        <begin position="107"/>
        <end position="124"/>
    </location>
</feature>
<sequence length="490" mass="53219">MALELPNFALLAPQIVIALAALVLMTAGAFARERWRQWNYVVAQLAVIVATLLTVFTSGDPRVQTTFGGIFLVDWITLVVQLFIYLSVFAALIYGRFYLIERGLERAEYYALVLLSLLGMQILTVANHLLLFYLGLELMSLALYALVAFDRNHALRAEAGMKYFVLGALASGLILYGLSLIYGATATLSLPEISSVAALRPGDERVFGFGLAFLVAGIAFKFGAVPFHMWVADVYHGAPTPVTLLLASAPKLAAFALAFRLLVFGFFEYAHYWQPMLMILAVASIVLGNLAAIAQKNLKRMLAYSGISHVGFILLGLAVGVVEGNHQLALNAYSATLFYAIVYAVMSMASFGLILLMARAGFEAEWLDDVKGLNQKSPWFAAMLLITMFSLAGVPFFVGFFAKLAVLQAVVAAGYLWVAVVAVVMSLIGAFYYLRVVKLAYFDEPTERQPLIASSETRVLLSGNALALALFGLMPQGLMSLAAYAMIASL</sequence>
<evidence type="ECO:0000313" key="9">
    <source>
        <dbReference type="Proteomes" id="UP000262004"/>
    </source>
</evidence>
<dbReference type="GO" id="GO:0005886">
    <property type="term" value="C:plasma membrane"/>
    <property type="evidence" value="ECO:0007669"/>
    <property type="project" value="UniProtKB-SubCell"/>
</dbReference>
<feature type="transmembrane region" description="Helical" evidence="5">
    <location>
        <begin position="206"/>
        <end position="232"/>
    </location>
</feature>
<protein>
    <recommendedName>
        <fullName evidence="5">NADH-quinone oxidoreductase subunit N</fullName>
        <ecNumber evidence="5">7.1.1.-</ecNumber>
    </recommendedName>
    <alternativeName>
        <fullName evidence="5">NADH dehydrogenase I subunit N</fullName>
    </alternativeName>
    <alternativeName>
        <fullName evidence="5">NDH-1 subunit N</fullName>
    </alternativeName>
</protein>
<dbReference type="NCBIfam" id="TIGR01770">
    <property type="entry name" value="NDH_I_N"/>
    <property type="match status" value="1"/>
</dbReference>
<comment type="catalytic activity">
    <reaction evidence="5">
        <text>a quinone + NADH + 5 H(+)(in) = a quinol + NAD(+) + 4 H(+)(out)</text>
        <dbReference type="Rhea" id="RHEA:57888"/>
        <dbReference type="ChEBI" id="CHEBI:15378"/>
        <dbReference type="ChEBI" id="CHEBI:24646"/>
        <dbReference type="ChEBI" id="CHEBI:57540"/>
        <dbReference type="ChEBI" id="CHEBI:57945"/>
        <dbReference type="ChEBI" id="CHEBI:132124"/>
    </reaction>
</comment>
<accession>A0A2Z6DYP9</accession>
<dbReference type="NCBIfam" id="NF004442">
    <property type="entry name" value="PRK05777.1-5"/>
    <property type="match status" value="1"/>
</dbReference>
<feature type="transmembrane region" description="Helical" evidence="5">
    <location>
        <begin position="273"/>
        <end position="294"/>
    </location>
</feature>
<feature type="domain" description="NADH:quinone oxidoreductase/Mrp antiporter transmembrane" evidence="7">
    <location>
        <begin position="126"/>
        <end position="428"/>
    </location>
</feature>
<keyword evidence="5" id="KW-0830">Ubiquinone</keyword>
<evidence type="ECO:0000256" key="1">
    <source>
        <dbReference type="ARBA" id="ARBA00004127"/>
    </source>
</evidence>
<feature type="transmembrane region" description="Helical" evidence="5">
    <location>
        <begin position="337"/>
        <end position="358"/>
    </location>
</feature>
<dbReference type="KEGG" id="htl:HPTL_1168"/>
<dbReference type="Proteomes" id="UP000262004">
    <property type="component" value="Chromosome"/>
</dbReference>
<feature type="transmembrane region" description="Helical" evidence="5">
    <location>
        <begin position="379"/>
        <end position="402"/>
    </location>
</feature>